<protein>
    <submittedName>
        <fullName evidence="5">Unannotated protein</fullName>
    </submittedName>
</protein>
<dbReference type="EMBL" id="CAFBQK010000094">
    <property type="protein sequence ID" value="CAB5052215.1"/>
    <property type="molecule type" value="Genomic_DNA"/>
</dbReference>
<evidence type="ECO:0000313" key="3">
    <source>
        <dbReference type="EMBL" id="CAB4828935.1"/>
    </source>
</evidence>
<name>A0A6J7TF80_9ZZZZ</name>
<accession>A0A6J7TF80</accession>
<dbReference type="EMBL" id="CAEZYB010000116">
    <property type="protein sequence ID" value="CAB4710571.1"/>
    <property type="molecule type" value="Genomic_DNA"/>
</dbReference>
<evidence type="ECO:0000313" key="5">
    <source>
        <dbReference type="EMBL" id="CAB5052215.1"/>
    </source>
</evidence>
<evidence type="ECO:0000256" key="1">
    <source>
        <dbReference type="SAM" id="MobiDB-lite"/>
    </source>
</evidence>
<dbReference type="AlphaFoldDB" id="A0A6J7TF80"/>
<evidence type="ECO:0000313" key="4">
    <source>
        <dbReference type="EMBL" id="CAB4976893.1"/>
    </source>
</evidence>
<dbReference type="EMBL" id="CAFABI010000070">
    <property type="protein sequence ID" value="CAB4828935.1"/>
    <property type="molecule type" value="Genomic_DNA"/>
</dbReference>
<dbReference type="EMBL" id="CAFBRB010000016">
    <property type="protein sequence ID" value="CAB5072192.1"/>
    <property type="molecule type" value="Genomic_DNA"/>
</dbReference>
<sequence>MLGLAAGAASSSLLLDFEITMSASKTTPSATANTTRPEGPCFLAGDAGATGAGATNLTGAGI</sequence>
<gene>
    <name evidence="2" type="ORF">UFOPK2646_00953</name>
    <name evidence="3" type="ORF">UFOPK3197_00723</name>
    <name evidence="4" type="ORF">UFOPK3937_00505</name>
    <name evidence="5" type="ORF">UFOPK4265_00794</name>
    <name evidence="6" type="ORF">UFOPK4401_00286</name>
</gene>
<feature type="compositionally biased region" description="Polar residues" evidence="1">
    <location>
        <begin position="25"/>
        <end position="36"/>
    </location>
</feature>
<proteinExistence type="predicted"/>
<organism evidence="5">
    <name type="scientific">freshwater metagenome</name>
    <dbReference type="NCBI Taxonomy" id="449393"/>
    <lineage>
        <taxon>unclassified sequences</taxon>
        <taxon>metagenomes</taxon>
        <taxon>ecological metagenomes</taxon>
    </lineage>
</organism>
<evidence type="ECO:0000313" key="6">
    <source>
        <dbReference type="EMBL" id="CAB5072192.1"/>
    </source>
</evidence>
<reference evidence="5" key="1">
    <citation type="submission" date="2020-05" db="EMBL/GenBank/DDBJ databases">
        <authorList>
            <person name="Chiriac C."/>
            <person name="Salcher M."/>
            <person name="Ghai R."/>
            <person name="Kavagutti S V."/>
        </authorList>
    </citation>
    <scope>NUCLEOTIDE SEQUENCE</scope>
</reference>
<dbReference type="EMBL" id="CAFBOJ010000041">
    <property type="protein sequence ID" value="CAB4976893.1"/>
    <property type="molecule type" value="Genomic_DNA"/>
</dbReference>
<evidence type="ECO:0000313" key="2">
    <source>
        <dbReference type="EMBL" id="CAB4710571.1"/>
    </source>
</evidence>
<feature type="region of interest" description="Disordered" evidence="1">
    <location>
        <begin position="25"/>
        <end position="45"/>
    </location>
</feature>